<gene>
    <name evidence="3" type="ORF">N177_0353</name>
</gene>
<evidence type="ECO:0000313" key="4">
    <source>
        <dbReference type="Proteomes" id="UP000017819"/>
    </source>
</evidence>
<dbReference type="AlphaFoldDB" id="V4RM28"/>
<accession>V4RM28</accession>
<dbReference type="Gene3D" id="3.40.50.850">
    <property type="entry name" value="Isochorismatase-like"/>
    <property type="match status" value="1"/>
</dbReference>
<keyword evidence="4" id="KW-1185">Reference proteome</keyword>
<dbReference type="InterPro" id="IPR050272">
    <property type="entry name" value="Isochorismatase-like_hydrls"/>
</dbReference>
<organism evidence="3 4">
    <name type="scientific">Lutibaculum baratangense AMV1</name>
    <dbReference type="NCBI Taxonomy" id="631454"/>
    <lineage>
        <taxon>Bacteria</taxon>
        <taxon>Pseudomonadati</taxon>
        <taxon>Pseudomonadota</taxon>
        <taxon>Alphaproteobacteria</taxon>
        <taxon>Hyphomicrobiales</taxon>
        <taxon>Tepidamorphaceae</taxon>
        <taxon>Lutibaculum</taxon>
    </lineage>
</organism>
<comment type="caution">
    <text evidence="3">The sequence shown here is derived from an EMBL/GenBank/DDBJ whole genome shotgun (WGS) entry which is preliminary data.</text>
</comment>
<proteinExistence type="predicted"/>
<dbReference type="Pfam" id="PF00857">
    <property type="entry name" value="Isochorismatase"/>
    <property type="match status" value="1"/>
</dbReference>
<dbReference type="EMBL" id="AWXZ01000009">
    <property type="protein sequence ID" value="ESR27071.1"/>
    <property type="molecule type" value="Genomic_DNA"/>
</dbReference>
<keyword evidence="1" id="KW-0378">Hydrolase</keyword>
<protein>
    <submittedName>
        <fullName evidence="3">Isochorismatase</fullName>
    </submittedName>
</protein>
<dbReference type="PANTHER" id="PTHR43540">
    <property type="entry name" value="PEROXYUREIDOACRYLATE/UREIDOACRYLATE AMIDOHYDROLASE-RELATED"/>
    <property type="match status" value="1"/>
</dbReference>
<dbReference type="STRING" id="631454.N177_0353"/>
<dbReference type="SUPFAM" id="SSF52499">
    <property type="entry name" value="Isochorismatase-like hydrolases"/>
    <property type="match status" value="1"/>
</dbReference>
<sequence>MVDELEPRPEETVVDKVYFSAFHETDLDQTLRDLRVNSLIVTGTITEMCVEDTARHAVHHGYRTVVVSDAVASNDLAGHEAALRAFEKNYGWVLPSESIREALRLERKPAGQRNTHDLHVEGQS</sequence>
<dbReference type="GO" id="GO:0016787">
    <property type="term" value="F:hydrolase activity"/>
    <property type="evidence" value="ECO:0007669"/>
    <property type="project" value="UniProtKB-KW"/>
</dbReference>
<dbReference type="eggNOG" id="COG1335">
    <property type="taxonomic scope" value="Bacteria"/>
</dbReference>
<evidence type="ECO:0000259" key="2">
    <source>
        <dbReference type="Pfam" id="PF00857"/>
    </source>
</evidence>
<evidence type="ECO:0000256" key="1">
    <source>
        <dbReference type="ARBA" id="ARBA00022801"/>
    </source>
</evidence>
<dbReference type="InterPro" id="IPR036380">
    <property type="entry name" value="Isochorismatase-like_sf"/>
</dbReference>
<dbReference type="PANTHER" id="PTHR43540:SF6">
    <property type="entry name" value="ISOCHORISMATASE-LIKE DOMAIN-CONTAINING PROTEIN"/>
    <property type="match status" value="1"/>
</dbReference>
<dbReference type="InterPro" id="IPR000868">
    <property type="entry name" value="Isochorismatase-like_dom"/>
</dbReference>
<feature type="domain" description="Isochorismatase-like" evidence="2">
    <location>
        <begin position="2"/>
        <end position="97"/>
    </location>
</feature>
<dbReference type="CDD" id="cd00431">
    <property type="entry name" value="cysteine_hydrolases"/>
    <property type="match status" value="1"/>
</dbReference>
<reference evidence="3 4" key="1">
    <citation type="journal article" date="2014" name="Genome Announc.">
        <title>Draft Genome Sequence of Lutibaculum baratangense Strain AMV1T, Isolated from a Mud Volcano in Andamans, India.</title>
        <authorList>
            <person name="Singh A."/>
            <person name="Sreenivas A."/>
            <person name="Sathyanarayana Reddy G."/>
            <person name="Pinnaka A.K."/>
            <person name="Shivaji S."/>
        </authorList>
    </citation>
    <scope>NUCLEOTIDE SEQUENCE [LARGE SCALE GENOMIC DNA]</scope>
    <source>
        <strain evidence="3 4">AMV1</strain>
    </source>
</reference>
<dbReference type="Proteomes" id="UP000017819">
    <property type="component" value="Unassembled WGS sequence"/>
</dbReference>
<name>V4RM28_9HYPH</name>
<evidence type="ECO:0000313" key="3">
    <source>
        <dbReference type="EMBL" id="ESR27071.1"/>
    </source>
</evidence>